<dbReference type="SUPFAM" id="SSF102114">
    <property type="entry name" value="Radical SAM enzymes"/>
    <property type="match status" value="1"/>
</dbReference>
<dbReference type="GO" id="GO:0070475">
    <property type="term" value="P:rRNA base methylation"/>
    <property type="evidence" value="ECO:0007669"/>
    <property type="project" value="UniProtKB-UniRule"/>
</dbReference>
<evidence type="ECO:0000256" key="11">
    <source>
        <dbReference type="ARBA" id="ARBA00023014"/>
    </source>
</evidence>
<dbReference type="PROSITE" id="PS51918">
    <property type="entry name" value="RADICAL_SAM"/>
    <property type="match status" value="1"/>
</dbReference>
<dbReference type="GO" id="GO:0000049">
    <property type="term" value="F:tRNA binding"/>
    <property type="evidence" value="ECO:0007669"/>
    <property type="project" value="UniProtKB-UniRule"/>
</dbReference>
<feature type="binding site" evidence="13">
    <location>
        <begin position="164"/>
        <end position="165"/>
    </location>
    <ligand>
        <name>S-adenosyl-L-methionine</name>
        <dbReference type="ChEBI" id="CHEBI:59789"/>
    </ligand>
</feature>
<comment type="function">
    <text evidence="13">Specifically methylates position 2 of adenine 2503 in 23S rRNA and position 2 of adenine 37 in tRNAs.</text>
</comment>
<dbReference type="Gene3D" id="3.20.20.70">
    <property type="entry name" value="Aldolase class I"/>
    <property type="match status" value="1"/>
</dbReference>
<evidence type="ECO:0000256" key="12">
    <source>
        <dbReference type="ARBA" id="ARBA00023157"/>
    </source>
</evidence>
<feature type="binding site" evidence="13">
    <location>
        <position position="196"/>
    </location>
    <ligand>
        <name>S-adenosyl-L-methionine</name>
        <dbReference type="ChEBI" id="CHEBI:59789"/>
    </ligand>
</feature>
<feature type="binding site" evidence="13">
    <location>
        <position position="297"/>
    </location>
    <ligand>
        <name>S-adenosyl-L-methionine</name>
        <dbReference type="ChEBI" id="CHEBI:59789"/>
    </ligand>
</feature>
<dbReference type="InterPro" id="IPR027492">
    <property type="entry name" value="RNA_MTrfase_RlmN"/>
</dbReference>
<dbReference type="RefSeq" id="WP_153406904.1">
    <property type="nucleotide sequence ID" value="NZ_ML762456.1"/>
</dbReference>
<feature type="binding site" evidence="13">
    <location>
        <position position="119"/>
    </location>
    <ligand>
        <name>[4Fe-4S] cluster</name>
        <dbReference type="ChEBI" id="CHEBI:49883"/>
        <note>4Fe-4S-S-AdoMet</note>
    </ligand>
</feature>
<comment type="cofactor">
    <cofactor evidence="13">
        <name>[4Fe-4S] cluster</name>
        <dbReference type="ChEBI" id="CHEBI:49883"/>
    </cofactor>
    <text evidence="13">Binds 1 [4Fe-4S] cluster. The cluster is coordinated with 3 cysteines and an exchangeable S-adenosyl-L-methionine.</text>
</comment>
<dbReference type="PIRSF" id="PIRSF006004">
    <property type="entry name" value="CHP00048"/>
    <property type="match status" value="1"/>
</dbReference>
<comment type="miscellaneous">
    <text evidence="13">Reaction proceeds by a ping-pong mechanism involving intermediate methylation of a conserved cysteine residue.</text>
</comment>
<comment type="similarity">
    <text evidence="13">Belongs to the radical SAM superfamily. RlmN family.</text>
</comment>
<dbReference type="Pfam" id="PF21016">
    <property type="entry name" value="RlmN_N"/>
    <property type="match status" value="1"/>
</dbReference>
<keyword evidence="10 13" id="KW-0408">Iron</keyword>
<comment type="subcellular location">
    <subcellularLocation>
        <location evidence="1 13">Cytoplasm</location>
    </subcellularLocation>
</comment>
<dbReference type="SFLD" id="SFLDG01062">
    <property type="entry name" value="methyltransferase_(Class_A)"/>
    <property type="match status" value="1"/>
</dbReference>
<keyword evidence="2 13" id="KW-0004">4Fe-4S</keyword>
<evidence type="ECO:0000256" key="3">
    <source>
        <dbReference type="ARBA" id="ARBA00022490"/>
    </source>
</evidence>
<feature type="active site" description="Proton acceptor" evidence="13">
    <location>
        <position position="92"/>
    </location>
</feature>
<keyword evidence="3 13" id="KW-0963">Cytoplasm</keyword>
<dbReference type="FunFam" id="3.20.20.70:FF:000014">
    <property type="entry name" value="Probable dual-specificity RNA methyltransferase RlmN"/>
    <property type="match status" value="1"/>
</dbReference>
<reference evidence="15 16" key="1">
    <citation type="submission" date="2019-10" db="EMBL/GenBank/DDBJ databases">
        <title>Gracilibacillus sp. nov. isolated from rice seeds.</title>
        <authorList>
            <person name="He S."/>
        </authorList>
    </citation>
    <scope>NUCLEOTIDE SEQUENCE [LARGE SCALE GENOMIC DNA]</scope>
    <source>
        <strain evidence="15 16">TD8</strain>
    </source>
</reference>
<keyword evidence="16" id="KW-1185">Reference proteome</keyword>
<keyword evidence="9 13" id="KW-0479">Metal-binding</keyword>
<feature type="domain" description="Radical SAM core" evidence="14">
    <location>
        <begin position="98"/>
        <end position="330"/>
    </location>
</feature>
<comment type="caution">
    <text evidence="15">The sequence shown here is derived from an EMBL/GenBank/DDBJ whole genome shotgun (WGS) entry which is preliminary data.</text>
</comment>
<dbReference type="InterPro" id="IPR006638">
    <property type="entry name" value="Elp3/MiaA/NifB-like_rSAM"/>
</dbReference>
<dbReference type="GO" id="GO:0051539">
    <property type="term" value="F:4 iron, 4 sulfur cluster binding"/>
    <property type="evidence" value="ECO:0007669"/>
    <property type="project" value="UniProtKB-UniRule"/>
</dbReference>
<dbReference type="OrthoDB" id="9793973at2"/>
<dbReference type="EC" id="2.1.1.192" evidence="13"/>
<feature type="active site" description="S-methylcysteine intermediate" evidence="13">
    <location>
        <position position="341"/>
    </location>
</feature>
<dbReference type="Gene3D" id="1.10.150.530">
    <property type="match status" value="1"/>
</dbReference>
<keyword evidence="5 13" id="KW-0489">Methyltransferase</keyword>
<evidence type="ECO:0000256" key="5">
    <source>
        <dbReference type="ARBA" id="ARBA00022603"/>
    </source>
</evidence>
<dbReference type="GO" id="GO:0046872">
    <property type="term" value="F:metal ion binding"/>
    <property type="evidence" value="ECO:0007669"/>
    <property type="project" value="UniProtKB-KW"/>
</dbReference>
<dbReference type="SFLD" id="SFLDS00029">
    <property type="entry name" value="Radical_SAM"/>
    <property type="match status" value="1"/>
</dbReference>
<dbReference type="InterPro" id="IPR007197">
    <property type="entry name" value="rSAM"/>
</dbReference>
<dbReference type="PANTHER" id="PTHR30544:SF5">
    <property type="entry name" value="RADICAL SAM CORE DOMAIN-CONTAINING PROTEIN"/>
    <property type="match status" value="1"/>
</dbReference>
<evidence type="ECO:0000256" key="1">
    <source>
        <dbReference type="ARBA" id="ARBA00004496"/>
    </source>
</evidence>
<dbReference type="GO" id="GO:0005737">
    <property type="term" value="C:cytoplasm"/>
    <property type="evidence" value="ECO:0007669"/>
    <property type="project" value="UniProtKB-SubCell"/>
</dbReference>
<dbReference type="SMART" id="SM00729">
    <property type="entry name" value="Elp3"/>
    <property type="match status" value="1"/>
</dbReference>
<dbReference type="AlphaFoldDB" id="A0A7C8L420"/>
<keyword evidence="8 13" id="KW-0819">tRNA processing</keyword>
<keyword evidence="7 13" id="KW-0949">S-adenosyl-L-methionine</keyword>
<evidence type="ECO:0000256" key="7">
    <source>
        <dbReference type="ARBA" id="ARBA00022691"/>
    </source>
</evidence>
<dbReference type="PANTHER" id="PTHR30544">
    <property type="entry name" value="23S RRNA METHYLTRANSFERASE"/>
    <property type="match status" value="1"/>
</dbReference>
<protein>
    <recommendedName>
        <fullName evidence="13">Probable dual-specificity RNA methyltransferase RlmN</fullName>
        <ecNumber evidence="13">2.1.1.192</ecNumber>
    </recommendedName>
    <alternativeName>
        <fullName evidence="13">23S rRNA (adenine(2503)-C(2))-methyltransferase</fullName>
    </alternativeName>
    <alternativeName>
        <fullName evidence="13">23S rRNA m2A2503 methyltransferase</fullName>
    </alternativeName>
    <alternativeName>
        <fullName evidence="13">Ribosomal RNA large subunit methyltransferase N</fullName>
    </alternativeName>
    <alternativeName>
        <fullName evidence="13">tRNA (adenine(37)-C(2))-methyltransferase</fullName>
    </alternativeName>
    <alternativeName>
        <fullName evidence="13">tRNA m2A37 methyltransferase</fullName>
    </alternativeName>
</protein>
<evidence type="ECO:0000256" key="2">
    <source>
        <dbReference type="ARBA" id="ARBA00022485"/>
    </source>
</evidence>
<keyword evidence="4 13" id="KW-0698">rRNA processing</keyword>
<evidence type="ECO:0000313" key="16">
    <source>
        <dbReference type="Proteomes" id="UP000480246"/>
    </source>
</evidence>
<evidence type="ECO:0000256" key="4">
    <source>
        <dbReference type="ARBA" id="ARBA00022552"/>
    </source>
</evidence>
<dbReference type="EMBL" id="WEID01000122">
    <property type="protein sequence ID" value="KAB8125890.1"/>
    <property type="molecule type" value="Genomic_DNA"/>
</dbReference>
<keyword evidence="11 13" id="KW-0411">Iron-sulfur</keyword>
<feature type="binding site" evidence="13">
    <location>
        <position position="116"/>
    </location>
    <ligand>
        <name>[4Fe-4S] cluster</name>
        <dbReference type="ChEBI" id="CHEBI:49883"/>
        <note>4Fe-4S-S-AdoMet</note>
    </ligand>
</feature>
<dbReference type="NCBIfam" id="TIGR00048">
    <property type="entry name" value="rRNA_mod_RlmN"/>
    <property type="match status" value="1"/>
</dbReference>
<feature type="binding site" evidence="13">
    <location>
        <position position="112"/>
    </location>
    <ligand>
        <name>[4Fe-4S] cluster</name>
        <dbReference type="ChEBI" id="CHEBI:49883"/>
        <note>4Fe-4S-S-AdoMet</note>
    </ligand>
</feature>
<comment type="catalytic activity">
    <reaction evidence="13">
        <text>adenosine(2503) in 23S rRNA + 2 reduced [2Fe-2S]-[ferredoxin] + 2 S-adenosyl-L-methionine = 2-methyladenosine(2503) in 23S rRNA + 5'-deoxyadenosine + L-methionine + 2 oxidized [2Fe-2S]-[ferredoxin] + S-adenosyl-L-homocysteine</text>
        <dbReference type="Rhea" id="RHEA:42916"/>
        <dbReference type="Rhea" id="RHEA-COMP:10000"/>
        <dbReference type="Rhea" id="RHEA-COMP:10001"/>
        <dbReference type="Rhea" id="RHEA-COMP:10152"/>
        <dbReference type="Rhea" id="RHEA-COMP:10282"/>
        <dbReference type="ChEBI" id="CHEBI:17319"/>
        <dbReference type="ChEBI" id="CHEBI:33737"/>
        <dbReference type="ChEBI" id="CHEBI:33738"/>
        <dbReference type="ChEBI" id="CHEBI:57844"/>
        <dbReference type="ChEBI" id="CHEBI:57856"/>
        <dbReference type="ChEBI" id="CHEBI:59789"/>
        <dbReference type="ChEBI" id="CHEBI:74411"/>
        <dbReference type="ChEBI" id="CHEBI:74497"/>
        <dbReference type="EC" id="2.1.1.192"/>
    </reaction>
</comment>
<gene>
    <name evidence="13 15" type="primary">rlmN</name>
    <name evidence="15" type="ORF">F9U64_21345</name>
</gene>
<dbReference type="GO" id="GO:0019843">
    <property type="term" value="F:rRNA binding"/>
    <property type="evidence" value="ECO:0007669"/>
    <property type="project" value="UniProtKB-UniRule"/>
</dbReference>
<sequence>MNKKSIYSFTLNELADWLVEHGQKKFRAKQIWDWLYKKRVDYFHEMTNLNQECLDLLNEKLVIGTLKEEIKQESKDGTIKFLFKMTDGNLIETVLMKFNYGYSVCVTTQVGCNIGCSFCASGLLTKDRDLNAGEIVEQIMNVQKHLDKRNKEERVSHIVVMGIGEPFDNYNNTMNFLRIVNDQKGLSIGARHITVSTSGLAKKIYDFADENIQVNLALSLHAPNNELRTKIMKINKAFPLEKLMPAIDYYLEKTNRRITFEYILLKDVNDHKEEAKQLVQLLKNKRHLSYVNLIPYNPVDEHNQYSRSEKKAILDFYQILLENGINCGVRVEHGTDIDAACGQLRSKQMKKEKQKV</sequence>
<dbReference type="InterPro" id="IPR048641">
    <property type="entry name" value="RlmN_N"/>
</dbReference>
<dbReference type="InterPro" id="IPR058240">
    <property type="entry name" value="rSAM_sf"/>
</dbReference>
<dbReference type="HAMAP" id="MF_01849">
    <property type="entry name" value="RNA_methyltr_RlmN"/>
    <property type="match status" value="1"/>
</dbReference>
<accession>A0A7C8L420</accession>
<proteinExistence type="inferred from homology"/>
<dbReference type="CDD" id="cd01335">
    <property type="entry name" value="Radical_SAM"/>
    <property type="match status" value="1"/>
</dbReference>
<evidence type="ECO:0000256" key="13">
    <source>
        <dbReference type="HAMAP-Rule" id="MF_01849"/>
    </source>
</evidence>
<organism evidence="15 16">
    <name type="scientific">Gracilibacillus oryzae</name>
    <dbReference type="NCBI Taxonomy" id="1672701"/>
    <lineage>
        <taxon>Bacteria</taxon>
        <taxon>Bacillati</taxon>
        <taxon>Bacillota</taxon>
        <taxon>Bacilli</taxon>
        <taxon>Bacillales</taxon>
        <taxon>Bacillaceae</taxon>
        <taxon>Gracilibacillus</taxon>
    </lineage>
</organism>
<dbReference type="Proteomes" id="UP000480246">
    <property type="component" value="Unassembled WGS sequence"/>
</dbReference>
<comment type="catalytic activity">
    <reaction evidence="13">
        <text>adenosine(37) in tRNA + 2 reduced [2Fe-2S]-[ferredoxin] + 2 S-adenosyl-L-methionine = 2-methyladenosine(37) in tRNA + 5'-deoxyadenosine + L-methionine + 2 oxidized [2Fe-2S]-[ferredoxin] + S-adenosyl-L-homocysteine</text>
        <dbReference type="Rhea" id="RHEA:43332"/>
        <dbReference type="Rhea" id="RHEA-COMP:10000"/>
        <dbReference type="Rhea" id="RHEA-COMP:10001"/>
        <dbReference type="Rhea" id="RHEA-COMP:10162"/>
        <dbReference type="Rhea" id="RHEA-COMP:10485"/>
        <dbReference type="ChEBI" id="CHEBI:17319"/>
        <dbReference type="ChEBI" id="CHEBI:33737"/>
        <dbReference type="ChEBI" id="CHEBI:33738"/>
        <dbReference type="ChEBI" id="CHEBI:57844"/>
        <dbReference type="ChEBI" id="CHEBI:57856"/>
        <dbReference type="ChEBI" id="CHEBI:59789"/>
        <dbReference type="ChEBI" id="CHEBI:74411"/>
        <dbReference type="ChEBI" id="CHEBI:74497"/>
        <dbReference type="EC" id="2.1.1.192"/>
    </reaction>
</comment>
<dbReference type="SFLD" id="SFLDF00275">
    <property type="entry name" value="adenosine_C2_methyltransferase"/>
    <property type="match status" value="1"/>
</dbReference>
<name>A0A7C8L420_9BACI</name>
<dbReference type="Pfam" id="PF04055">
    <property type="entry name" value="Radical_SAM"/>
    <property type="match status" value="1"/>
</dbReference>
<dbReference type="GO" id="GO:0030488">
    <property type="term" value="P:tRNA methylation"/>
    <property type="evidence" value="ECO:0007669"/>
    <property type="project" value="UniProtKB-UniRule"/>
</dbReference>
<dbReference type="GO" id="GO:0070040">
    <property type="term" value="F:rRNA (adenine(2503)-C2-)-methyltransferase activity"/>
    <property type="evidence" value="ECO:0007669"/>
    <property type="project" value="UniProtKB-UniRule"/>
</dbReference>
<feature type="binding site" evidence="13">
    <location>
        <begin position="219"/>
        <end position="221"/>
    </location>
    <ligand>
        <name>S-adenosyl-L-methionine</name>
        <dbReference type="ChEBI" id="CHEBI:59789"/>
    </ligand>
</feature>
<evidence type="ECO:0000256" key="10">
    <source>
        <dbReference type="ARBA" id="ARBA00023004"/>
    </source>
</evidence>
<evidence type="ECO:0000259" key="14">
    <source>
        <dbReference type="PROSITE" id="PS51918"/>
    </source>
</evidence>
<evidence type="ECO:0000256" key="8">
    <source>
        <dbReference type="ARBA" id="ARBA00022694"/>
    </source>
</evidence>
<dbReference type="InterPro" id="IPR040072">
    <property type="entry name" value="Methyltransferase_A"/>
</dbReference>
<dbReference type="GO" id="GO:0002935">
    <property type="term" value="F:tRNA (adenine(37)-C2)-methyltransferase activity"/>
    <property type="evidence" value="ECO:0007669"/>
    <property type="project" value="UniProtKB-UniRule"/>
</dbReference>
<evidence type="ECO:0000256" key="6">
    <source>
        <dbReference type="ARBA" id="ARBA00022679"/>
    </source>
</evidence>
<keyword evidence="12 13" id="KW-1015">Disulfide bond</keyword>
<dbReference type="InterPro" id="IPR004383">
    <property type="entry name" value="rRNA_lsu_MTrfase_RlmN/Cfr"/>
</dbReference>
<evidence type="ECO:0000256" key="9">
    <source>
        <dbReference type="ARBA" id="ARBA00022723"/>
    </source>
</evidence>
<comment type="caution">
    <text evidence="13">Lacks conserved residue(s) required for the propagation of feature annotation.</text>
</comment>
<dbReference type="InterPro" id="IPR013785">
    <property type="entry name" value="Aldolase_TIM"/>
</dbReference>
<evidence type="ECO:0000313" key="15">
    <source>
        <dbReference type="EMBL" id="KAB8125890.1"/>
    </source>
</evidence>
<keyword evidence="6 13" id="KW-0808">Transferase</keyword>